<evidence type="ECO:0000313" key="11">
    <source>
        <dbReference type="Proteomes" id="UP000215731"/>
    </source>
</evidence>
<dbReference type="InterPro" id="IPR017476">
    <property type="entry name" value="UDP-Glc/GDP-Man"/>
</dbReference>
<dbReference type="PIRSF" id="PIRSF500136">
    <property type="entry name" value="UDP_ManNAc_DH"/>
    <property type="match status" value="1"/>
</dbReference>
<proteinExistence type="inferred from homology"/>
<dbReference type="InterPro" id="IPR001732">
    <property type="entry name" value="UDP-Glc/GDP-Man_DH_N"/>
</dbReference>
<dbReference type="PANTHER" id="PTHR43491:SF2">
    <property type="entry name" value="UDP-N-ACETYL-D-MANNOSAMINE DEHYDROGENASE"/>
    <property type="match status" value="1"/>
</dbReference>
<feature type="domain" description="UDP-glucose/GDP-mannose dehydrogenase C-terminal" evidence="9">
    <location>
        <begin position="313"/>
        <end position="402"/>
    </location>
</feature>
<dbReference type="GO" id="GO:0016628">
    <property type="term" value="F:oxidoreductase activity, acting on the CH-CH group of donors, NAD or NADP as acceptor"/>
    <property type="evidence" value="ECO:0007669"/>
    <property type="project" value="InterPro"/>
</dbReference>
<evidence type="ECO:0000256" key="1">
    <source>
        <dbReference type="ARBA" id="ARBA00006601"/>
    </source>
</evidence>
<evidence type="ECO:0000256" key="5">
    <source>
        <dbReference type="ARBA" id="ARBA00023027"/>
    </source>
</evidence>
<dbReference type="InterPro" id="IPR028359">
    <property type="entry name" value="UDP_ManNAc/GlcNAc_DH"/>
</dbReference>
<dbReference type="Pfam" id="PF03720">
    <property type="entry name" value="UDPG_MGDP_dh_C"/>
    <property type="match status" value="1"/>
</dbReference>
<evidence type="ECO:0000256" key="4">
    <source>
        <dbReference type="ARBA" id="ARBA00023002"/>
    </source>
</evidence>
<dbReference type="PIRSF" id="PIRSF000124">
    <property type="entry name" value="UDPglc_GDPman_dh"/>
    <property type="match status" value="1"/>
</dbReference>
<keyword evidence="4" id="KW-0560">Oxidoreductase</keyword>
<evidence type="ECO:0000256" key="8">
    <source>
        <dbReference type="PIRNR" id="PIRNR000124"/>
    </source>
</evidence>
<dbReference type="NCBIfam" id="TIGR03026">
    <property type="entry name" value="NDP-sugDHase"/>
    <property type="match status" value="1"/>
</dbReference>
<evidence type="ECO:0000256" key="7">
    <source>
        <dbReference type="ARBA" id="ARBA00049130"/>
    </source>
</evidence>
<name>A0A256J798_HALEZ</name>
<dbReference type="GO" id="GO:0000271">
    <property type="term" value="P:polysaccharide biosynthetic process"/>
    <property type="evidence" value="ECO:0007669"/>
    <property type="project" value="InterPro"/>
</dbReference>
<dbReference type="EC" id="1.1.1.336" evidence="2"/>
<accession>A0A256J798</accession>
<dbReference type="Pfam" id="PF00984">
    <property type="entry name" value="UDPG_MGDP_dh"/>
    <property type="match status" value="1"/>
</dbReference>
<dbReference type="PANTHER" id="PTHR43491">
    <property type="entry name" value="UDP-N-ACETYL-D-MANNOSAMINE DEHYDROGENASE"/>
    <property type="match status" value="1"/>
</dbReference>
<dbReference type="Gene3D" id="3.40.50.720">
    <property type="entry name" value="NAD(P)-binding Rossmann-like Domain"/>
    <property type="match status" value="2"/>
</dbReference>
<dbReference type="Pfam" id="PF03721">
    <property type="entry name" value="UDPG_MGDP_dh_N"/>
    <property type="match status" value="1"/>
</dbReference>
<dbReference type="Proteomes" id="UP000215731">
    <property type="component" value="Unassembled WGS sequence"/>
</dbReference>
<protein>
    <recommendedName>
        <fullName evidence="3">UDP-N-acetyl-D-mannosamine dehydrogenase</fullName>
        <ecNumber evidence="2">1.1.1.336</ecNumber>
    </recommendedName>
    <alternativeName>
        <fullName evidence="6">UDP-ManNAc 6-dehydrogenase</fullName>
    </alternativeName>
</protein>
<reference evidence="10 11" key="1">
    <citation type="journal article" date="2014" name="Front. Microbiol.">
        <title>Population and genomic analysis of the genus Halorubrum.</title>
        <authorList>
            <person name="Fullmer M.S."/>
            <person name="Soucy S.M."/>
            <person name="Swithers K.S."/>
            <person name="Makkay A.M."/>
            <person name="Wheeler R."/>
            <person name="Ventosa A."/>
            <person name="Gogarten J.P."/>
            <person name="Papke R.T."/>
        </authorList>
    </citation>
    <scope>NUCLEOTIDE SEQUENCE [LARGE SCALE GENOMIC DNA]</scope>
    <source>
        <strain evidence="10 11">Ga36</strain>
    </source>
</reference>
<dbReference type="InterPro" id="IPR036220">
    <property type="entry name" value="UDP-Glc/GDP-Man_DH_C_sf"/>
</dbReference>
<dbReference type="InterPro" id="IPR014026">
    <property type="entry name" value="UDP-Glc/GDP-Man_DH_dimer"/>
</dbReference>
<evidence type="ECO:0000313" key="10">
    <source>
        <dbReference type="EMBL" id="OYR64426.1"/>
    </source>
</evidence>
<organism evidence="10 11">
    <name type="scientific">Halorubrum ezzemoulense</name>
    <name type="common">Halorubrum chaoviator</name>
    <dbReference type="NCBI Taxonomy" id="337243"/>
    <lineage>
        <taxon>Archaea</taxon>
        <taxon>Methanobacteriati</taxon>
        <taxon>Methanobacteriota</taxon>
        <taxon>Stenosarchaea group</taxon>
        <taxon>Halobacteria</taxon>
        <taxon>Halobacteriales</taxon>
        <taxon>Haloferacaceae</taxon>
        <taxon>Halorubrum</taxon>
    </lineage>
</organism>
<dbReference type="InterPro" id="IPR008927">
    <property type="entry name" value="6-PGluconate_DH-like_C_sf"/>
</dbReference>
<dbReference type="GO" id="GO:0089714">
    <property type="term" value="F:UDP-N-acetyl-D-mannosamine dehydrogenase activity"/>
    <property type="evidence" value="ECO:0007669"/>
    <property type="project" value="UniProtKB-EC"/>
</dbReference>
<keyword evidence="5" id="KW-0520">NAD</keyword>
<comment type="catalytic activity">
    <reaction evidence="7">
        <text>UDP-N-acetyl-alpha-D-mannosamine + 2 NAD(+) + H2O = UDP-N-acetyl-alpha-D-mannosaminouronate + 2 NADH + 3 H(+)</text>
        <dbReference type="Rhea" id="RHEA:25780"/>
        <dbReference type="ChEBI" id="CHEBI:15377"/>
        <dbReference type="ChEBI" id="CHEBI:15378"/>
        <dbReference type="ChEBI" id="CHEBI:57540"/>
        <dbReference type="ChEBI" id="CHEBI:57945"/>
        <dbReference type="ChEBI" id="CHEBI:68623"/>
        <dbReference type="ChEBI" id="CHEBI:70731"/>
        <dbReference type="EC" id="1.1.1.336"/>
    </reaction>
</comment>
<evidence type="ECO:0000259" key="9">
    <source>
        <dbReference type="SMART" id="SM00984"/>
    </source>
</evidence>
<comment type="similarity">
    <text evidence="1 8">Belongs to the UDP-glucose/GDP-mannose dehydrogenase family.</text>
</comment>
<dbReference type="SUPFAM" id="SSF48179">
    <property type="entry name" value="6-phosphogluconate dehydrogenase C-terminal domain-like"/>
    <property type="match status" value="1"/>
</dbReference>
<evidence type="ECO:0000256" key="2">
    <source>
        <dbReference type="ARBA" id="ARBA00012935"/>
    </source>
</evidence>
<comment type="caution">
    <text evidence="10">The sequence shown here is derived from an EMBL/GenBank/DDBJ whole genome shotgun (WGS) entry which is preliminary data.</text>
</comment>
<dbReference type="AlphaFoldDB" id="A0A256J798"/>
<dbReference type="GO" id="GO:0051287">
    <property type="term" value="F:NAD binding"/>
    <property type="evidence" value="ECO:0007669"/>
    <property type="project" value="InterPro"/>
</dbReference>
<dbReference type="SUPFAM" id="SSF51735">
    <property type="entry name" value="NAD(P)-binding Rossmann-fold domains"/>
    <property type="match status" value="1"/>
</dbReference>
<dbReference type="SMART" id="SM00984">
    <property type="entry name" value="UDPG_MGDP_dh_C"/>
    <property type="match status" value="1"/>
</dbReference>
<dbReference type="SUPFAM" id="SSF52413">
    <property type="entry name" value="UDP-glucose/GDP-mannose dehydrogenase C-terminal domain"/>
    <property type="match status" value="1"/>
</dbReference>
<evidence type="ECO:0000256" key="3">
    <source>
        <dbReference type="ARBA" id="ARBA00016796"/>
    </source>
</evidence>
<dbReference type="InterPro" id="IPR036291">
    <property type="entry name" value="NAD(P)-bd_dom_sf"/>
</dbReference>
<gene>
    <name evidence="10" type="ORF">DJ80_05330</name>
</gene>
<dbReference type="EMBL" id="NHOZ01000047">
    <property type="protein sequence ID" value="OYR64426.1"/>
    <property type="molecule type" value="Genomic_DNA"/>
</dbReference>
<sequence length="417" mass="44548">MTVIGIFGMGYVGSEVAELAVQRGYELYATDIDPEVIEQLRDGTHAAAIPSEAVTATTDGARLVSESDVIVVTVPSPLNSSYSVDLTALESVATTIGEALDSDQTDQPLIAVESTIPPGSTENVVMPALTEAGSVVGEDFYVAHAPERITPGSDDWPMKDLPRVIGAVTETGRDRAVSFYDSLLDAAVHPVGSPSVAEASKIIENAFRDVNIAFVNEVARSLSELEIDAIESLDAAATKPFGFMRFEPGAGVGGHCIPVDPYLLIDQAQQSGFDHQLLKLSRDINDDMPSYVVDQTVRALNGVEILPKGSEILLLGRAFKGEIDDTRNSPSYAIESELSEYGCEVDIYDPFVPEESTVETPYTGADAVVLVTDHTEFEALELGDIADAGTEVFVDGRNVFTPEDAVDLPIEYVAIGR</sequence>
<dbReference type="InterPro" id="IPR014027">
    <property type="entry name" value="UDP-Glc/GDP-Man_DH_C"/>
</dbReference>
<dbReference type="RefSeq" id="WP_094552697.1">
    <property type="nucleotide sequence ID" value="NZ_NHOZ01000047.1"/>
</dbReference>
<evidence type="ECO:0000256" key="6">
    <source>
        <dbReference type="ARBA" id="ARBA00030172"/>
    </source>
</evidence>